<dbReference type="AlphaFoldDB" id="A0A0F9H2D6"/>
<accession>A0A0F9H2D6</accession>
<gene>
    <name evidence="1" type="ORF">LCGC14_1756420</name>
</gene>
<evidence type="ECO:0008006" key="2">
    <source>
        <dbReference type="Google" id="ProtNLM"/>
    </source>
</evidence>
<dbReference type="EMBL" id="LAZR01016273">
    <property type="protein sequence ID" value="KKM05210.1"/>
    <property type="molecule type" value="Genomic_DNA"/>
</dbReference>
<reference evidence="1" key="1">
    <citation type="journal article" date="2015" name="Nature">
        <title>Complex archaea that bridge the gap between prokaryotes and eukaryotes.</title>
        <authorList>
            <person name="Spang A."/>
            <person name="Saw J.H."/>
            <person name="Jorgensen S.L."/>
            <person name="Zaremba-Niedzwiedzka K."/>
            <person name="Martijn J."/>
            <person name="Lind A.E."/>
            <person name="van Eijk R."/>
            <person name="Schleper C."/>
            <person name="Guy L."/>
            <person name="Ettema T.J."/>
        </authorList>
    </citation>
    <scope>NUCLEOTIDE SEQUENCE</scope>
</reference>
<organism evidence="1">
    <name type="scientific">marine sediment metagenome</name>
    <dbReference type="NCBI Taxonomy" id="412755"/>
    <lineage>
        <taxon>unclassified sequences</taxon>
        <taxon>metagenomes</taxon>
        <taxon>ecological metagenomes</taxon>
    </lineage>
</organism>
<evidence type="ECO:0000313" key="1">
    <source>
        <dbReference type="EMBL" id="KKM05210.1"/>
    </source>
</evidence>
<protein>
    <recommendedName>
        <fullName evidence="2">PARP-type domain-containing protein</fullName>
    </recommendedName>
</protein>
<comment type="caution">
    <text evidence="1">The sequence shown here is derived from an EMBL/GenBank/DDBJ whole genome shotgun (WGS) entry which is preliminary data.</text>
</comment>
<sequence length="180" mass="20857">MRLGNLQSSKARKEQDCVFCDSKIEQGIVYVSLVYKGKKRGWWSRRFHLQCLPFYIEDSDTAYRKAPKKGSAGVKGGRPRLDINPEQKKRRRHLLQYLNNLDTKALIKAYDTGTNIDKVKLRMLSRIDELEDIGVSYPSPFRNRALNEALHEHDTELYADLSATSVWTERIEILRKSING</sequence>
<proteinExistence type="predicted"/>
<name>A0A0F9H2D6_9ZZZZ</name>